<dbReference type="InterPro" id="IPR007581">
    <property type="entry name" value="Endonuclease-V"/>
</dbReference>
<evidence type="ECO:0000313" key="7">
    <source>
        <dbReference type="EMBL" id="CAF1087522.1"/>
    </source>
</evidence>
<evidence type="ECO:0000256" key="3">
    <source>
        <dbReference type="ARBA" id="ARBA00022722"/>
    </source>
</evidence>
<sequence>MNQFYGIFRQYSFKQININNKKFKEFLVKSYDIAINSIDKLAENIGTDRSAILPKEIMSFILNLLTTVPIHDRSTKLYSNFALIHQPLRDNMQIKWSDFKPKIDFIKRVQEPYMASKKGSNNNKNQTCVNIEIKEFFEFGYEMNADDLLPIWTQEQENIVPSIITDTDQIEQPIKYVAGLDISFVKTNDKAVGSMVIFDYDTLNIVAKISVNCNMKIPYIPSYLAFREAPVFMKLIDIQKEYCPHLTPQVILMDGNGVWHPRRAGIASHFGVLSGFPCFGVSKNVLYVDSITREKVQDLLNEKAPEKDQYAEVIDDSGNVLGLAYNVTGSVKSAVYISVGHKITLTTACDIFKSVTKYRNCEPIRQADLLSREMVTKIS</sequence>
<dbReference type="GO" id="GO:0003727">
    <property type="term" value="F:single-stranded RNA binding"/>
    <property type="evidence" value="ECO:0007669"/>
    <property type="project" value="TreeGrafter"/>
</dbReference>
<dbReference type="Pfam" id="PF04493">
    <property type="entry name" value="Endonuclease_5"/>
    <property type="match status" value="1"/>
</dbReference>
<comment type="subcellular location">
    <subcellularLocation>
        <location evidence="1">Cytoplasm</location>
    </subcellularLocation>
</comment>
<dbReference type="GO" id="GO:0006281">
    <property type="term" value="P:DNA repair"/>
    <property type="evidence" value="ECO:0007669"/>
    <property type="project" value="InterPro"/>
</dbReference>
<evidence type="ECO:0000256" key="4">
    <source>
        <dbReference type="ARBA" id="ARBA00022759"/>
    </source>
</evidence>
<protein>
    <recommendedName>
        <fullName evidence="10">Endonuclease V</fullName>
    </recommendedName>
</protein>
<name>A0A814AGZ1_9BILA</name>
<dbReference type="Proteomes" id="UP000663870">
    <property type="component" value="Unassembled WGS sequence"/>
</dbReference>
<dbReference type="GO" id="GO:0005737">
    <property type="term" value="C:cytoplasm"/>
    <property type="evidence" value="ECO:0007669"/>
    <property type="project" value="UniProtKB-SubCell"/>
</dbReference>
<dbReference type="GO" id="GO:0005730">
    <property type="term" value="C:nucleolus"/>
    <property type="evidence" value="ECO:0007669"/>
    <property type="project" value="TreeGrafter"/>
</dbReference>
<dbReference type="Gene3D" id="3.30.2170.10">
    <property type="entry name" value="archaeoglobus fulgidus dsm 4304 superfamily"/>
    <property type="match status" value="1"/>
</dbReference>
<keyword evidence="5" id="KW-0378">Hydrolase</keyword>
<dbReference type="AlphaFoldDB" id="A0A814AGZ1"/>
<evidence type="ECO:0000313" key="8">
    <source>
        <dbReference type="Proteomes" id="UP000663854"/>
    </source>
</evidence>
<dbReference type="PANTHER" id="PTHR28511:SF1">
    <property type="entry name" value="ENDONUCLEASE V"/>
    <property type="match status" value="1"/>
</dbReference>
<dbReference type="GO" id="GO:0016891">
    <property type="term" value="F:RNA endonuclease activity producing 5'-phosphomonoesters, hydrolytic mechanism"/>
    <property type="evidence" value="ECO:0007669"/>
    <property type="project" value="TreeGrafter"/>
</dbReference>
<proteinExistence type="predicted"/>
<keyword evidence="4" id="KW-0255">Endonuclease</keyword>
<evidence type="ECO:0008006" key="10">
    <source>
        <dbReference type="Google" id="ProtNLM"/>
    </source>
</evidence>
<gene>
    <name evidence="7" type="ORF">JXQ802_LOCUS18508</name>
    <name evidence="6" type="ORF">PYM288_LOCUS10229</name>
</gene>
<keyword evidence="3" id="KW-0540">Nuclease</keyword>
<evidence type="ECO:0000256" key="2">
    <source>
        <dbReference type="ARBA" id="ARBA00022490"/>
    </source>
</evidence>
<dbReference type="PANTHER" id="PTHR28511">
    <property type="entry name" value="ENDONUCLEASE V"/>
    <property type="match status" value="1"/>
</dbReference>
<evidence type="ECO:0000313" key="6">
    <source>
        <dbReference type="EMBL" id="CAF0915112.1"/>
    </source>
</evidence>
<keyword evidence="2" id="KW-0963">Cytoplasm</keyword>
<accession>A0A814AGZ1</accession>
<dbReference type="Proteomes" id="UP000663854">
    <property type="component" value="Unassembled WGS sequence"/>
</dbReference>
<evidence type="ECO:0000313" key="9">
    <source>
        <dbReference type="Proteomes" id="UP000663870"/>
    </source>
</evidence>
<evidence type="ECO:0000256" key="5">
    <source>
        <dbReference type="ARBA" id="ARBA00022801"/>
    </source>
</evidence>
<reference evidence="6" key="1">
    <citation type="submission" date="2021-02" db="EMBL/GenBank/DDBJ databases">
        <authorList>
            <person name="Nowell W R."/>
        </authorList>
    </citation>
    <scope>NUCLEOTIDE SEQUENCE</scope>
</reference>
<dbReference type="EMBL" id="CAJNOL010000488">
    <property type="protein sequence ID" value="CAF1087522.1"/>
    <property type="molecule type" value="Genomic_DNA"/>
</dbReference>
<dbReference type="CDD" id="cd06559">
    <property type="entry name" value="Endonuclease_V"/>
    <property type="match status" value="1"/>
</dbReference>
<dbReference type="EMBL" id="CAJNOH010000158">
    <property type="protein sequence ID" value="CAF0915112.1"/>
    <property type="molecule type" value="Genomic_DNA"/>
</dbReference>
<keyword evidence="9" id="KW-1185">Reference proteome</keyword>
<organism evidence="6 8">
    <name type="scientific">Rotaria sordida</name>
    <dbReference type="NCBI Taxonomy" id="392033"/>
    <lineage>
        <taxon>Eukaryota</taxon>
        <taxon>Metazoa</taxon>
        <taxon>Spiralia</taxon>
        <taxon>Gnathifera</taxon>
        <taxon>Rotifera</taxon>
        <taxon>Eurotatoria</taxon>
        <taxon>Bdelloidea</taxon>
        <taxon>Philodinida</taxon>
        <taxon>Philodinidae</taxon>
        <taxon>Rotaria</taxon>
    </lineage>
</organism>
<evidence type="ECO:0000256" key="1">
    <source>
        <dbReference type="ARBA" id="ARBA00004496"/>
    </source>
</evidence>
<comment type="caution">
    <text evidence="6">The sequence shown here is derived from an EMBL/GenBank/DDBJ whole genome shotgun (WGS) entry which is preliminary data.</text>
</comment>